<dbReference type="SUPFAM" id="SSF51905">
    <property type="entry name" value="FAD/NAD(P)-binding domain"/>
    <property type="match status" value="2"/>
</dbReference>
<dbReference type="PANTHER" id="PTHR23023">
    <property type="entry name" value="DIMETHYLANILINE MONOOXYGENASE"/>
    <property type="match status" value="1"/>
</dbReference>
<keyword evidence="5 6" id="KW-0560">Oxidoreductase</keyword>
<evidence type="ECO:0000256" key="6">
    <source>
        <dbReference type="RuleBase" id="RU361177"/>
    </source>
</evidence>
<evidence type="ECO:0000313" key="7">
    <source>
        <dbReference type="Proteomes" id="UP001652660"/>
    </source>
</evidence>
<reference evidence="8" key="1">
    <citation type="submission" date="2025-08" db="UniProtKB">
        <authorList>
            <consortium name="RefSeq"/>
        </authorList>
    </citation>
    <scope>IDENTIFICATION</scope>
    <source>
        <tissue evidence="8">Leaves</tissue>
    </source>
</reference>
<keyword evidence="7" id="KW-1185">Reference proteome</keyword>
<keyword evidence="6" id="KW-0503">Monooxygenase</keyword>
<dbReference type="Pfam" id="PF00743">
    <property type="entry name" value="FMO-like"/>
    <property type="match status" value="1"/>
</dbReference>
<evidence type="ECO:0000313" key="8">
    <source>
        <dbReference type="RefSeq" id="XP_071936070.1"/>
    </source>
</evidence>
<dbReference type="GeneID" id="113731772"/>
<organism evidence="7 8">
    <name type="scientific">Coffea arabica</name>
    <name type="common">Arabian coffee</name>
    <dbReference type="NCBI Taxonomy" id="13443"/>
    <lineage>
        <taxon>Eukaryota</taxon>
        <taxon>Viridiplantae</taxon>
        <taxon>Streptophyta</taxon>
        <taxon>Embryophyta</taxon>
        <taxon>Tracheophyta</taxon>
        <taxon>Spermatophyta</taxon>
        <taxon>Magnoliopsida</taxon>
        <taxon>eudicotyledons</taxon>
        <taxon>Gunneridae</taxon>
        <taxon>Pentapetalae</taxon>
        <taxon>asterids</taxon>
        <taxon>lamiids</taxon>
        <taxon>Gentianales</taxon>
        <taxon>Rubiaceae</taxon>
        <taxon>Ixoroideae</taxon>
        <taxon>Gardenieae complex</taxon>
        <taxon>Bertiereae - Coffeeae clade</taxon>
        <taxon>Coffeeae</taxon>
        <taxon>Coffea</taxon>
    </lineage>
</organism>
<dbReference type="RefSeq" id="XP_071936070.1">
    <property type="nucleotide sequence ID" value="XM_072079969.1"/>
</dbReference>
<sequence>MARSLKVAVVGAGVSGLVTARELQREGQQVVVYEKSNQIGGTWVYSPQVESDPLSLDPKREIVHSSLYYSLETNLPRRLMGFSDYPFTIRKNGELRTFPGHQEVLQFLNNFVQDFGLLDFIRFNTEVVRVEQQNDQWVVESRRRTCDALSSSEEIFEAVVVCNGHYTIPKVADLPGIKSWPGKQIHSHNYRVPEPFRDQVVIVIGAGPSAMDIGQEITKVAKEVHLSSRSPEIKVSKLEMFNNLWQHSKAVTFFMIEVQAKWVASVLSGKVILPPKEEMLHDVEQHYRLMEENRIPKHHTHRLPLDPFEYLNWVAAQVGFPVDTQLLEIYHKFFEFICGASWIKFREQDVESWIN</sequence>
<dbReference type="InterPro" id="IPR036188">
    <property type="entry name" value="FAD/NAD-bd_sf"/>
</dbReference>
<evidence type="ECO:0000256" key="3">
    <source>
        <dbReference type="ARBA" id="ARBA00022827"/>
    </source>
</evidence>
<evidence type="ECO:0000256" key="5">
    <source>
        <dbReference type="ARBA" id="ARBA00023002"/>
    </source>
</evidence>
<name>A0ABM4WWC1_COFAR</name>
<keyword evidence="2 6" id="KW-0285">Flavoprotein</keyword>
<evidence type="ECO:0000256" key="2">
    <source>
        <dbReference type="ARBA" id="ARBA00022630"/>
    </source>
</evidence>
<gene>
    <name evidence="8" type="primary">LOC113731772</name>
</gene>
<dbReference type="InterPro" id="IPR000960">
    <property type="entry name" value="Flavin_mOase"/>
</dbReference>
<keyword evidence="4" id="KW-0521">NADP</keyword>
<dbReference type="InterPro" id="IPR020946">
    <property type="entry name" value="Flavin_mOase-like"/>
</dbReference>
<dbReference type="EC" id="1.-.-.-" evidence="6"/>
<keyword evidence="3 6" id="KW-0274">FAD</keyword>
<dbReference type="Gene3D" id="3.50.50.60">
    <property type="entry name" value="FAD/NAD(P)-binding domain"/>
    <property type="match status" value="2"/>
</dbReference>
<dbReference type="InterPro" id="IPR050346">
    <property type="entry name" value="FMO-like"/>
</dbReference>
<dbReference type="Proteomes" id="UP001652660">
    <property type="component" value="Chromosome 2e"/>
</dbReference>
<protein>
    <recommendedName>
        <fullName evidence="6">Flavin-containing monooxygenase</fullName>
        <ecNumber evidence="6">1.-.-.-</ecNumber>
    </recommendedName>
</protein>
<comment type="cofactor">
    <cofactor evidence="6">
        <name>FAD</name>
        <dbReference type="ChEBI" id="CHEBI:57692"/>
    </cofactor>
</comment>
<evidence type="ECO:0000256" key="1">
    <source>
        <dbReference type="ARBA" id="ARBA00009183"/>
    </source>
</evidence>
<evidence type="ECO:0000256" key="4">
    <source>
        <dbReference type="ARBA" id="ARBA00022857"/>
    </source>
</evidence>
<proteinExistence type="inferred from homology"/>
<dbReference type="PRINTS" id="PR00370">
    <property type="entry name" value="FMOXYGENASE"/>
</dbReference>
<comment type="similarity">
    <text evidence="1 6">Belongs to the FMO family.</text>
</comment>
<dbReference type="PIRSF" id="PIRSF000332">
    <property type="entry name" value="FMO"/>
    <property type="match status" value="1"/>
</dbReference>
<accession>A0ABM4WWC1</accession>